<dbReference type="InParanoid" id="A0A7M7Q8T5"/>
<feature type="coiled-coil region" evidence="1">
    <location>
        <begin position="523"/>
        <end position="564"/>
    </location>
</feature>
<dbReference type="AlphaFoldDB" id="A0A7M7Q8T5"/>
<feature type="compositionally biased region" description="Polar residues" evidence="2">
    <location>
        <begin position="53"/>
        <end position="69"/>
    </location>
</feature>
<feature type="coiled-coil region" evidence="1">
    <location>
        <begin position="200"/>
        <end position="430"/>
    </location>
</feature>
<accession>A0A7M7Q8T5</accession>
<keyword evidence="1" id="KW-0175">Coiled coil</keyword>
<name>A0A7M7Q8T5_NASVI</name>
<protein>
    <submittedName>
        <fullName evidence="3">Uncharacterized protein</fullName>
    </submittedName>
</protein>
<dbReference type="Proteomes" id="UP000002358">
    <property type="component" value="Chromosome 3"/>
</dbReference>
<keyword evidence="4" id="KW-1185">Reference proteome</keyword>
<dbReference type="EnsemblMetazoa" id="XM_031927918">
    <property type="protein sequence ID" value="XP_031783778"/>
    <property type="gene ID" value="LOC100678917"/>
</dbReference>
<evidence type="ECO:0000313" key="3">
    <source>
        <dbReference type="EnsemblMetazoa" id="XP_031783778"/>
    </source>
</evidence>
<feature type="region of interest" description="Disordered" evidence="2">
    <location>
        <begin position="18"/>
        <end position="73"/>
    </location>
</feature>
<dbReference type="SMR" id="A0A7M7Q8T5"/>
<evidence type="ECO:0000256" key="1">
    <source>
        <dbReference type="SAM" id="Coils"/>
    </source>
</evidence>
<sequence>MAIPRVKTCSSDTMNEIGKAENAKPALRKTGRPSGIIGVKSKIPKHEKPGSAAVTTSAGEAIASKSQDSGNKRALENQFNTKRKHYATLRKEIDEKEKYCLTMYEEIQQLREKMMAGGGKDPVAQELLQAPATASLDLLTEFETSLSSIPDTWLGVCREALEKRNAKLLSWIETLEPADGTTSDSLKEELTQRIASFDWNEESAELSEQLREQVQKMSQLVQRLRLQLERSKCGGDSTEKVDRAERERGLKTRARVRELETQLRELQEKLKQKETSLELKSKELHKCQKSNEAARGEIAKVDKQRENQESKLAKLKQEVESKDKESRELIAQYNKQVQHLQQELEDERKTRQELQSQFDQFKARNVKLEEKCQQLLEVQEKEKNVLSVDGQHTEYEIQLFDELRETQKILAEKSEIIRKLEAEREKILAAAVNAPEDETGKTDENSREIRLAAELLTKTDELDTLRDQFKQLQKNYRRMQQRAEYFEEKLKEMNEVQNQLLMKEGSGSRAAYGAQVMQLHQQVTDLRSSLAQANGQNVELEKTCMRLQLKLERYKRHMHNLNKDRKLRKEMQTLLQHEDAGMVGAESHLDVQVDQLMQNTAEDIEELYEALEKKELQVMKLEKLVKQMEQQEECSQAQRTRLENRIAKLELELKEAQQTHRNRGFSFL</sequence>
<dbReference type="GeneID" id="100678917"/>
<proteinExistence type="predicted"/>
<evidence type="ECO:0000256" key="2">
    <source>
        <dbReference type="SAM" id="MobiDB-lite"/>
    </source>
</evidence>
<dbReference type="RefSeq" id="XP_031783778.1">
    <property type="nucleotide sequence ID" value="XM_031927918.1"/>
</dbReference>
<feature type="coiled-coil region" evidence="1">
    <location>
        <begin position="594"/>
        <end position="659"/>
    </location>
</feature>
<evidence type="ECO:0000313" key="4">
    <source>
        <dbReference type="Proteomes" id="UP000002358"/>
    </source>
</evidence>
<dbReference type="KEGG" id="nvi:100678917"/>
<organism evidence="3 4">
    <name type="scientific">Nasonia vitripennis</name>
    <name type="common">Parasitic wasp</name>
    <dbReference type="NCBI Taxonomy" id="7425"/>
    <lineage>
        <taxon>Eukaryota</taxon>
        <taxon>Metazoa</taxon>
        <taxon>Ecdysozoa</taxon>
        <taxon>Arthropoda</taxon>
        <taxon>Hexapoda</taxon>
        <taxon>Insecta</taxon>
        <taxon>Pterygota</taxon>
        <taxon>Neoptera</taxon>
        <taxon>Endopterygota</taxon>
        <taxon>Hymenoptera</taxon>
        <taxon>Apocrita</taxon>
        <taxon>Proctotrupomorpha</taxon>
        <taxon>Chalcidoidea</taxon>
        <taxon>Pteromalidae</taxon>
        <taxon>Pteromalinae</taxon>
        <taxon>Nasonia</taxon>
    </lineage>
</organism>
<feature type="coiled-coil region" evidence="1">
    <location>
        <begin position="455"/>
        <end position="496"/>
    </location>
</feature>
<reference evidence="3" key="1">
    <citation type="submission" date="2021-01" db="UniProtKB">
        <authorList>
            <consortium name="EnsemblMetazoa"/>
        </authorList>
    </citation>
    <scope>IDENTIFICATION</scope>
</reference>